<dbReference type="NCBIfam" id="NF006916">
    <property type="entry name" value="PRK09407.1"/>
    <property type="match status" value="1"/>
</dbReference>
<dbReference type="InterPro" id="IPR016162">
    <property type="entry name" value="Ald_DH_N"/>
</dbReference>
<dbReference type="Gene3D" id="3.40.605.10">
    <property type="entry name" value="Aldehyde Dehydrogenase, Chain A, domain 1"/>
    <property type="match status" value="1"/>
</dbReference>
<dbReference type="PROSITE" id="PS00687">
    <property type="entry name" value="ALDEHYDE_DEHYDR_GLU"/>
    <property type="match status" value="1"/>
</dbReference>
<dbReference type="InterPro" id="IPR016163">
    <property type="entry name" value="Ald_DH_C"/>
</dbReference>
<evidence type="ECO:0000313" key="5">
    <source>
        <dbReference type="EMBL" id="MBS2553034.1"/>
    </source>
</evidence>
<dbReference type="PANTHER" id="PTHR11699">
    <property type="entry name" value="ALDEHYDE DEHYDROGENASE-RELATED"/>
    <property type="match status" value="1"/>
</dbReference>
<accession>A0ABS5L4G4</accession>
<protein>
    <submittedName>
        <fullName evidence="5">Succinate-semialdehyde dehydrogenase (NADP(+))</fullName>
    </submittedName>
</protein>
<feature type="active site" evidence="2">
    <location>
        <position position="254"/>
    </location>
</feature>
<keyword evidence="6" id="KW-1185">Reference proteome</keyword>
<evidence type="ECO:0000259" key="4">
    <source>
        <dbReference type="Pfam" id="PF00171"/>
    </source>
</evidence>
<comment type="similarity">
    <text evidence="3">Belongs to the aldehyde dehydrogenase family.</text>
</comment>
<keyword evidence="1 3" id="KW-0560">Oxidoreductase</keyword>
<dbReference type="Pfam" id="PF00171">
    <property type="entry name" value="Aldedh"/>
    <property type="match status" value="1"/>
</dbReference>
<evidence type="ECO:0000256" key="2">
    <source>
        <dbReference type="PROSITE-ProRule" id="PRU10007"/>
    </source>
</evidence>
<dbReference type="SUPFAM" id="SSF53720">
    <property type="entry name" value="ALDH-like"/>
    <property type="match status" value="1"/>
</dbReference>
<sequence>MGLPSTTPAELLTKLTGMVVSTSGCSHAVTEVYTGEQVVDLPQSDPVDVQTAYATARAAQAVWASWPLKRRLAVMKRFHELLLECGLTAVDLMQIETGKARRMAFEETCDVLMVTSHYIKAAPRILKERKHGGVVPIVSTSTEVRVPKGVVGLISPWNFPFATSLSDAMPALIAGNGIVLKPDNKSTLNVAYGVSLLYEAGLPTGLVQLVCGQGPDIGSAIIDNADYVMFTGSTATGRTIGAQAGQNLIGCTLELGGKNPLILLDDADLDEAIAGTVTATFLNTGQACMHIERIYVSEKRREEFTRRFVEAVRAIQVGGTYDFAPDMGSLVSVPQRERVQSHVEDALAKGATLLTGGKPRPDLGPAFFEPTVLTDVTEDMVLARTETFGPVVSIYGYASVEQAVALANDTEYGLNASVWGGDRKAAESVGRRIRAGNINVNDGLAVSYASKKSTSGGFKASGVGSRHGDAGMLKYTDVQNVAVLKKQVLTNPPDTDWAKQVAKTVKGLRFMRKLGIR</sequence>
<dbReference type="InterPro" id="IPR015590">
    <property type="entry name" value="Aldehyde_DH_dom"/>
</dbReference>
<dbReference type="RefSeq" id="WP_212019189.1">
    <property type="nucleotide sequence ID" value="NZ_JAAFYZ010000227.1"/>
</dbReference>
<evidence type="ECO:0000313" key="6">
    <source>
        <dbReference type="Proteomes" id="UP000730482"/>
    </source>
</evidence>
<comment type="caution">
    <text evidence="5">The sequence shown here is derived from an EMBL/GenBank/DDBJ whole genome shotgun (WGS) entry which is preliminary data.</text>
</comment>
<dbReference type="Proteomes" id="UP000730482">
    <property type="component" value="Unassembled WGS sequence"/>
</dbReference>
<dbReference type="EMBL" id="JAAFYZ010000227">
    <property type="protein sequence ID" value="MBS2553034.1"/>
    <property type="molecule type" value="Genomic_DNA"/>
</dbReference>
<dbReference type="InterPro" id="IPR016161">
    <property type="entry name" value="Ald_DH/histidinol_DH"/>
</dbReference>
<name>A0ABS5L4G4_9ACTN</name>
<gene>
    <name evidence="5" type="ORF">KGQ19_39895</name>
</gene>
<reference evidence="5 6" key="1">
    <citation type="submission" date="2020-02" db="EMBL/GenBank/DDBJ databases">
        <title>Acidophilic actinobacteria isolated from forest soil.</title>
        <authorList>
            <person name="Golinska P."/>
        </authorList>
    </citation>
    <scope>NUCLEOTIDE SEQUENCE [LARGE SCALE GENOMIC DNA]</scope>
    <source>
        <strain evidence="5 6">NL8</strain>
    </source>
</reference>
<proteinExistence type="inferred from homology"/>
<evidence type="ECO:0000256" key="1">
    <source>
        <dbReference type="ARBA" id="ARBA00023002"/>
    </source>
</evidence>
<evidence type="ECO:0000256" key="3">
    <source>
        <dbReference type="RuleBase" id="RU003345"/>
    </source>
</evidence>
<dbReference type="InterPro" id="IPR029510">
    <property type="entry name" value="Ald_DH_CS_GLU"/>
</dbReference>
<organism evidence="5 6">
    <name type="scientific">Catenulispora pinistramenti</name>
    <dbReference type="NCBI Taxonomy" id="2705254"/>
    <lineage>
        <taxon>Bacteria</taxon>
        <taxon>Bacillati</taxon>
        <taxon>Actinomycetota</taxon>
        <taxon>Actinomycetes</taxon>
        <taxon>Catenulisporales</taxon>
        <taxon>Catenulisporaceae</taxon>
        <taxon>Catenulispora</taxon>
    </lineage>
</organism>
<dbReference type="Gene3D" id="3.40.309.10">
    <property type="entry name" value="Aldehyde Dehydrogenase, Chain A, domain 2"/>
    <property type="match status" value="1"/>
</dbReference>
<feature type="domain" description="Aldehyde dehydrogenase" evidence="4">
    <location>
        <begin position="27"/>
        <end position="481"/>
    </location>
</feature>